<dbReference type="GO" id="GO:0003700">
    <property type="term" value="F:DNA-binding transcription factor activity"/>
    <property type="evidence" value="ECO:0007669"/>
    <property type="project" value="InterPro"/>
</dbReference>
<keyword evidence="3" id="KW-1185">Reference proteome</keyword>
<evidence type="ECO:0000256" key="1">
    <source>
        <dbReference type="SAM" id="MobiDB-lite"/>
    </source>
</evidence>
<name>A0A182SPC9_9DIPT</name>
<accession>A0A182SPC9</accession>
<dbReference type="VEuPathDB" id="VectorBase:AMAM010764"/>
<feature type="compositionally biased region" description="Polar residues" evidence="1">
    <location>
        <begin position="214"/>
        <end position="224"/>
    </location>
</feature>
<feature type="compositionally biased region" description="Low complexity" evidence="1">
    <location>
        <begin position="258"/>
        <end position="271"/>
    </location>
</feature>
<evidence type="ECO:0000313" key="2">
    <source>
        <dbReference type="EnsemblMetazoa" id="AMAM010764-PA"/>
    </source>
</evidence>
<feature type="compositionally biased region" description="Low complexity" evidence="1">
    <location>
        <begin position="385"/>
        <end position="399"/>
    </location>
</feature>
<feature type="region of interest" description="Disordered" evidence="1">
    <location>
        <begin position="196"/>
        <end position="224"/>
    </location>
</feature>
<sequence>QFTHTVLQTIQNPDGTVSLIQVDPNNPIITLPDGTTAQVQGIATLQQQADGGVHAIQTISDGQGESMSVDLTEATLGQDGQLIITGEDGQGYPVNVSGMITVPVSAQMYQTMVANIQQVPNVDGTVCITPMQVHNIAQQQQQQTSSVVSTANSTTQNLTISTNVGAANQHHHATAMLTNYTLSSNGAILAVPQMQQHHLPSAGKHQRGGGAGSNNGVSRSSSAATSVGLPMVGLNSILPSQRGCFNISTSGHQEADANNQNMNNNNNNNNNTLSQHTLNVHRKSNVIPTGGNTILGGAGIGGNQIKFCIPKVEPMDEDKDGSVVSGDANVGGGTPSFVIQLSGIPFTTADTKSVHQQQQLKRDIELTVNEGSHLIDALSISQKINSSNSSNSSSNNASNEVDQKHFGMQKNKQKQRV</sequence>
<evidence type="ECO:0000313" key="3">
    <source>
        <dbReference type="Proteomes" id="UP000075901"/>
    </source>
</evidence>
<dbReference type="Proteomes" id="UP000075901">
    <property type="component" value="Unassembled WGS sequence"/>
</dbReference>
<reference evidence="3" key="1">
    <citation type="submission" date="2013-09" db="EMBL/GenBank/DDBJ databases">
        <title>The Genome Sequence of Anopheles maculatus species B.</title>
        <authorList>
            <consortium name="The Broad Institute Genomics Platform"/>
            <person name="Neafsey D.E."/>
            <person name="Besansky N."/>
            <person name="Howell P."/>
            <person name="Walton C."/>
            <person name="Young S.K."/>
            <person name="Zeng Q."/>
            <person name="Gargeya S."/>
            <person name="Fitzgerald M."/>
            <person name="Haas B."/>
            <person name="Abouelleil A."/>
            <person name="Allen A.W."/>
            <person name="Alvarado L."/>
            <person name="Arachchi H.M."/>
            <person name="Berlin A.M."/>
            <person name="Chapman S.B."/>
            <person name="Gainer-Dewar J."/>
            <person name="Goldberg J."/>
            <person name="Griggs A."/>
            <person name="Gujja S."/>
            <person name="Hansen M."/>
            <person name="Howarth C."/>
            <person name="Imamovic A."/>
            <person name="Ireland A."/>
            <person name="Larimer J."/>
            <person name="McCowan C."/>
            <person name="Murphy C."/>
            <person name="Pearson M."/>
            <person name="Poon T.W."/>
            <person name="Priest M."/>
            <person name="Roberts A."/>
            <person name="Saif S."/>
            <person name="Shea T."/>
            <person name="Sisk P."/>
            <person name="Sykes S."/>
            <person name="Wortman J."/>
            <person name="Nusbaum C."/>
            <person name="Birren B."/>
        </authorList>
    </citation>
    <scope>NUCLEOTIDE SEQUENCE [LARGE SCALE GENOMIC DNA]</scope>
    <source>
        <strain evidence="3">maculatus3</strain>
    </source>
</reference>
<reference evidence="2" key="2">
    <citation type="submission" date="2020-05" db="UniProtKB">
        <authorList>
            <consortium name="EnsemblMetazoa"/>
        </authorList>
    </citation>
    <scope>IDENTIFICATION</scope>
    <source>
        <strain evidence="2">maculatus3</strain>
    </source>
</reference>
<dbReference type="PANTHER" id="PTHR20338">
    <property type="entry name" value="NUCLEAR RESPIRATORY FACTOR 1"/>
    <property type="match status" value="1"/>
</dbReference>
<feature type="region of interest" description="Disordered" evidence="1">
    <location>
        <begin position="384"/>
        <end position="417"/>
    </location>
</feature>
<dbReference type="AlphaFoldDB" id="A0A182SPC9"/>
<dbReference type="InterPro" id="IPR039142">
    <property type="entry name" value="NRF1/Ewg"/>
</dbReference>
<protein>
    <submittedName>
        <fullName evidence="2">Uncharacterized protein</fullName>
    </submittedName>
</protein>
<feature type="region of interest" description="Disordered" evidence="1">
    <location>
        <begin position="250"/>
        <end position="274"/>
    </location>
</feature>
<dbReference type="EnsemblMetazoa" id="AMAM010764-RA">
    <property type="protein sequence ID" value="AMAM010764-PA"/>
    <property type="gene ID" value="AMAM010764"/>
</dbReference>
<organism evidence="2 3">
    <name type="scientific">Anopheles maculatus</name>
    <dbReference type="NCBI Taxonomy" id="74869"/>
    <lineage>
        <taxon>Eukaryota</taxon>
        <taxon>Metazoa</taxon>
        <taxon>Ecdysozoa</taxon>
        <taxon>Arthropoda</taxon>
        <taxon>Hexapoda</taxon>
        <taxon>Insecta</taxon>
        <taxon>Pterygota</taxon>
        <taxon>Neoptera</taxon>
        <taxon>Endopterygota</taxon>
        <taxon>Diptera</taxon>
        <taxon>Nematocera</taxon>
        <taxon>Culicoidea</taxon>
        <taxon>Culicidae</taxon>
        <taxon>Anophelinae</taxon>
        <taxon>Anopheles</taxon>
        <taxon>Anopheles maculatus group</taxon>
    </lineage>
</organism>
<proteinExistence type="predicted"/>
<dbReference type="GO" id="GO:0006357">
    <property type="term" value="P:regulation of transcription by RNA polymerase II"/>
    <property type="evidence" value="ECO:0007669"/>
    <property type="project" value="InterPro"/>
</dbReference>